<dbReference type="SUPFAM" id="SSF143847">
    <property type="entry name" value="XisI-like"/>
    <property type="match status" value="1"/>
</dbReference>
<dbReference type="InterPro" id="IPR014968">
    <property type="entry name" value="XisI"/>
</dbReference>
<dbReference type="Gene3D" id="3.30.310.110">
    <property type="entry name" value="XisI-like"/>
    <property type="match status" value="1"/>
</dbReference>
<proteinExistence type="predicted"/>
<evidence type="ECO:0000313" key="2">
    <source>
        <dbReference type="Proteomes" id="UP000631421"/>
    </source>
</evidence>
<name>A0A926Z7Q2_9CYAN</name>
<keyword evidence="2" id="KW-1185">Reference proteome</keyword>
<gene>
    <name evidence="1" type="ORF">H6F44_08640</name>
</gene>
<accession>A0A926Z7Q2</accession>
<evidence type="ECO:0000313" key="1">
    <source>
        <dbReference type="EMBL" id="MBD2150184.1"/>
    </source>
</evidence>
<dbReference type="EMBL" id="JACJPY010000020">
    <property type="protein sequence ID" value="MBD2150184.1"/>
    <property type="molecule type" value="Genomic_DNA"/>
</dbReference>
<comment type="caution">
    <text evidence="1">The sequence shown here is derived from an EMBL/GenBank/DDBJ whole genome shotgun (WGS) entry which is preliminary data.</text>
</comment>
<protein>
    <submittedName>
        <fullName evidence="1">XisI protein</fullName>
    </submittedName>
</protein>
<dbReference type="Pfam" id="PF08869">
    <property type="entry name" value="XisI"/>
    <property type="match status" value="1"/>
</dbReference>
<dbReference type="AlphaFoldDB" id="A0A926Z7Q2"/>
<dbReference type="Proteomes" id="UP000631421">
    <property type="component" value="Unassembled WGS sequence"/>
</dbReference>
<reference evidence="1 2" key="1">
    <citation type="journal article" date="2015" name="ISME J.">
        <title>Draft Genome Sequence of Streptomyces incarnatus NRRL8089, which Produces the Nucleoside Antibiotic Sinefungin.</title>
        <authorList>
            <person name="Oshima K."/>
            <person name="Hattori M."/>
            <person name="Shimizu H."/>
            <person name="Fukuda K."/>
            <person name="Nemoto M."/>
            <person name="Inagaki K."/>
            <person name="Tamura T."/>
        </authorList>
    </citation>
    <scope>NUCLEOTIDE SEQUENCE [LARGE SCALE GENOMIC DNA]</scope>
    <source>
        <strain evidence="1 2">FACHB-1277</strain>
    </source>
</reference>
<dbReference type="CDD" id="cd16382">
    <property type="entry name" value="XisI-like"/>
    <property type="match status" value="1"/>
</dbReference>
<dbReference type="InterPro" id="IPR035943">
    <property type="entry name" value="XisI-like_sf"/>
</dbReference>
<dbReference type="RefSeq" id="WP_190350549.1">
    <property type="nucleotide sequence ID" value="NZ_JACJPY010000020.1"/>
</dbReference>
<sequence length="114" mass="13011">MENLEKTAKYRAIIKEILGQYASYKPSHGEIEMQFLSDTEHDHYQVLGVGWDQKIRVYGCSMHLDIKNGKIWIQANNTELDIGQALVEKGVPREDIVIGFQPVYIRKVSGYAIA</sequence>
<organism evidence="1 2">
    <name type="scientific">Pseudanabaena cinerea FACHB-1277</name>
    <dbReference type="NCBI Taxonomy" id="2949581"/>
    <lineage>
        <taxon>Bacteria</taxon>
        <taxon>Bacillati</taxon>
        <taxon>Cyanobacteriota</taxon>
        <taxon>Cyanophyceae</taxon>
        <taxon>Pseudanabaenales</taxon>
        <taxon>Pseudanabaenaceae</taxon>
        <taxon>Pseudanabaena</taxon>
        <taxon>Pseudanabaena cinerea</taxon>
    </lineage>
</organism>